<comment type="pathway">
    <text evidence="2">Cofactor biosynthesis; ubiquinone biosynthesis.</text>
</comment>
<protein>
    <submittedName>
        <fullName evidence="9">FAD-dependent monooxygenase</fullName>
    </submittedName>
</protein>
<comment type="cofactor">
    <cofactor evidence="1">
        <name>FAD</name>
        <dbReference type="ChEBI" id="CHEBI:57692"/>
    </cofactor>
</comment>
<dbReference type="PANTHER" id="PTHR43876:SF7">
    <property type="entry name" value="UBIQUINONE BIOSYNTHESIS MONOOXYGENASE COQ6, MITOCHONDRIAL"/>
    <property type="match status" value="1"/>
</dbReference>
<dbReference type="SUPFAM" id="SSF51905">
    <property type="entry name" value="FAD/NAD(P)-binding domain"/>
    <property type="match status" value="1"/>
</dbReference>
<evidence type="ECO:0000256" key="1">
    <source>
        <dbReference type="ARBA" id="ARBA00001974"/>
    </source>
</evidence>
<proteinExistence type="inferred from homology"/>
<organism evidence="9 10">
    <name type="scientific">Inhella proteolytica</name>
    <dbReference type="NCBI Taxonomy" id="2795029"/>
    <lineage>
        <taxon>Bacteria</taxon>
        <taxon>Pseudomonadati</taxon>
        <taxon>Pseudomonadota</taxon>
        <taxon>Betaproteobacteria</taxon>
        <taxon>Burkholderiales</taxon>
        <taxon>Sphaerotilaceae</taxon>
        <taxon>Inhella</taxon>
    </lineage>
</organism>
<dbReference type="Gene3D" id="3.30.9.10">
    <property type="entry name" value="D-Amino Acid Oxidase, subunit A, domain 2"/>
    <property type="match status" value="1"/>
</dbReference>
<dbReference type="GO" id="GO:0016705">
    <property type="term" value="F:oxidoreductase activity, acting on paired donors, with incorporation or reduction of molecular oxygen"/>
    <property type="evidence" value="ECO:0007669"/>
    <property type="project" value="InterPro"/>
</dbReference>
<evidence type="ECO:0000256" key="5">
    <source>
        <dbReference type="ARBA" id="ARBA00022827"/>
    </source>
</evidence>
<dbReference type="InterPro" id="IPR051205">
    <property type="entry name" value="UbiH/COQ6_monooxygenase"/>
</dbReference>
<evidence type="ECO:0000256" key="6">
    <source>
        <dbReference type="ARBA" id="ARBA00023002"/>
    </source>
</evidence>
<keyword evidence="10" id="KW-1185">Reference proteome</keyword>
<dbReference type="PRINTS" id="PR00420">
    <property type="entry name" value="RNGMNOXGNASE"/>
</dbReference>
<name>A0A931NGL1_9BURK</name>
<dbReference type="PROSITE" id="PS01304">
    <property type="entry name" value="UBIH"/>
    <property type="match status" value="1"/>
</dbReference>
<evidence type="ECO:0000256" key="7">
    <source>
        <dbReference type="ARBA" id="ARBA00023033"/>
    </source>
</evidence>
<keyword evidence="6" id="KW-0560">Oxidoreductase</keyword>
<dbReference type="InterPro" id="IPR010971">
    <property type="entry name" value="UbiH/COQ6"/>
</dbReference>
<evidence type="ECO:0000313" key="10">
    <source>
        <dbReference type="Proteomes" id="UP000613266"/>
    </source>
</evidence>
<dbReference type="GO" id="GO:0004497">
    <property type="term" value="F:monooxygenase activity"/>
    <property type="evidence" value="ECO:0007669"/>
    <property type="project" value="UniProtKB-KW"/>
</dbReference>
<evidence type="ECO:0000256" key="4">
    <source>
        <dbReference type="ARBA" id="ARBA00022630"/>
    </source>
</evidence>
<dbReference type="Pfam" id="PF01494">
    <property type="entry name" value="FAD_binding_3"/>
    <property type="match status" value="1"/>
</dbReference>
<dbReference type="GO" id="GO:0071949">
    <property type="term" value="F:FAD binding"/>
    <property type="evidence" value="ECO:0007669"/>
    <property type="project" value="InterPro"/>
</dbReference>
<dbReference type="InterPro" id="IPR002938">
    <property type="entry name" value="FAD-bd"/>
</dbReference>
<keyword evidence="5" id="KW-0274">FAD</keyword>
<dbReference type="AlphaFoldDB" id="A0A931NGL1"/>
<comment type="caution">
    <text evidence="9">The sequence shown here is derived from an EMBL/GenBank/DDBJ whole genome shotgun (WGS) entry which is preliminary data.</text>
</comment>
<accession>A0A931NGL1</accession>
<keyword evidence="7 9" id="KW-0503">Monooxygenase</keyword>
<dbReference type="InterPro" id="IPR036188">
    <property type="entry name" value="FAD/NAD-bd_sf"/>
</dbReference>
<dbReference type="NCBIfam" id="TIGR01988">
    <property type="entry name" value="Ubi-OHases"/>
    <property type="match status" value="1"/>
</dbReference>
<reference evidence="9" key="1">
    <citation type="submission" date="2020-12" db="EMBL/GenBank/DDBJ databases">
        <title>The genome sequence of Inhella sp. 1Y17.</title>
        <authorList>
            <person name="Liu Y."/>
        </authorList>
    </citation>
    <scope>NUCLEOTIDE SEQUENCE</scope>
    <source>
        <strain evidence="9">1Y17</strain>
    </source>
</reference>
<dbReference type="EMBL" id="JAEDAK010000006">
    <property type="protein sequence ID" value="MBH9577276.1"/>
    <property type="molecule type" value="Genomic_DNA"/>
</dbReference>
<dbReference type="Gene3D" id="3.50.50.60">
    <property type="entry name" value="FAD/NAD(P)-binding domain"/>
    <property type="match status" value="2"/>
</dbReference>
<dbReference type="InterPro" id="IPR018168">
    <property type="entry name" value="Ubi_Hdrlase_CS"/>
</dbReference>
<evidence type="ECO:0000256" key="2">
    <source>
        <dbReference type="ARBA" id="ARBA00004749"/>
    </source>
</evidence>
<feature type="domain" description="FAD-binding" evidence="8">
    <location>
        <begin position="226"/>
        <end position="313"/>
    </location>
</feature>
<evidence type="ECO:0000259" key="8">
    <source>
        <dbReference type="Pfam" id="PF01494"/>
    </source>
</evidence>
<dbReference type="Proteomes" id="UP000613266">
    <property type="component" value="Unassembled WGS sequence"/>
</dbReference>
<dbReference type="GO" id="GO:0006744">
    <property type="term" value="P:ubiquinone biosynthetic process"/>
    <property type="evidence" value="ECO:0007669"/>
    <property type="project" value="InterPro"/>
</dbReference>
<evidence type="ECO:0000256" key="3">
    <source>
        <dbReference type="ARBA" id="ARBA00005349"/>
    </source>
</evidence>
<comment type="similarity">
    <text evidence="3">Belongs to the UbiH/COQ6 family.</text>
</comment>
<gene>
    <name evidence="9" type="ORF">I7X39_10240</name>
</gene>
<sequence>MNPHKSFRIAVVGAGPVGLAFALQAARALPGCELQLFDARALDGQRSADARVLALNLGSVQQLQRLGAWEPARAEPILEVSVSQVAPGRTDLRLRAAELGQPLLGAVLPYGDVLQPLEQAWLGLSSPRLASRGGQKVTELKTLADGRIELDAGVAEAFDLVVLAEGGLFTEQAPRPWRRDYGQTAWIGTLRLATSWPRGLAVERFTRQGPLAVLPLPDDAAGRRASLVWCTAADEAPQQLSEARLRALLPACAQAVQGIEGALKPFPLGLNAQPRLVQGRLLRIGNAAQALHPVAGQGLNLGLRDAHQLVSCLRDGGSLDAALARFERQRQPDRLALLGTTDGLARVFTGEGAALGLAREAGLRLLQALPPLRGALARQLMFGWR</sequence>
<dbReference type="PANTHER" id="PTHR43876">
    <property type="entry name" value="UBIQUINONE BIOSYNTHESIS MONOOXYGENASE COQ6, MITOCHONDRIAL"/>
    <property type="match status" value="1"/>
</dbReference>
<dbReference type="RefSeq" id="WP_198111053.1">
    <property type="nucleotide sequence ID" value="NZ_JAEDAK010000006.1"/>
</dbReference>
<evidence type="ECO:0000313" key="9">
    <source>
        <dbReference type="EMBL" id="MBH9577276.1"/>
    </source>
</evidence>
<keyword evidence="4" id="KW-0285">Flavoprotein</keyword>